<evidence type="ECO:0000256" key="2">
    <source>
        <dbReference type="SAM" id="Phobius"/>
    </source>
</evidence>
<name>A0A484MD64_9ASTE</name>
<protein>
    <recommendedName>
        <fullName evidence="3">DUF8039 domain-containing protein</fullName>
    </recommendedName>
</protein>
<evidence type="ECO:0000256" key="1">
    <source>
        <dbReference type="SAM" id="MobiDB-lite"/>
    </source>
</evidence>
<keyword evidence="2" id="KW-0472">Membrane</keyword>
<dbReference type="Proteomes" id="UP000595140">
    <property type="component" value="Unassembled WGS sequence"/>
</dbReference>
<evidence type="ECO:0000313" key="4">
    <source>
        <dbReference type="EMBL" id="VFQ86124.1"/>
    </source>
</evidence>
<dbReference type="AlphaFoldDB" id="A0A484MD64"/>
<sequence length="421" mass="46333">MTDGGDHYGETPFHLYSFKEPEHWEEFQTQNETEEAKHELAASQATTSADIAGSSTELGSHLGREDSWLQGHTPGKQPEVTDPAQMEIRDRIVQLKKEVAAGTFVPDGHNDVLTRALRTAKHLRQTRGVGSYSGLRKVFKGNMKPRKPEADYIVAHGSVFPRAPGDVVHGVSLLPHQVKVSVTLVHPGIGEYTISCPTEHIETIADCEESFVAWPKSLVGLGDPQCTRLDMATSHRPNFILFSAYAPLLLLALPYMMLLTGAHTPLSGQGLGGYFGNGTCLNLRLDRIGLMFPEYPNNQGTLSVFIIRCDFYGSSSLSMLRVLYRLTMCFSLLRPIPHPNEERNGAILGRGFCISFTTDAKSNLSICIAGFYIGSKPMQKAISSIRRPSRLLPRCPSLDTVHLLTLASTSKSNHTRETPGF</sequence>
<evidence type="ECO:0000313" key="5">
    <source>
        <dbReference type="Proteomes" id="UP000595140"/>
    </source>
</evidence>
<reference evidence="4 5" key="1">
    <citation type="submission" date="2018-04" db="EMBL/GenBank/DDBJ databases">
        <authorList>
            <person name="Vogel A."/>
        </authorList>
    </citation>
    <scope>NUCLEOTIDE SEQUENCE [LARGE SCALE GENOMIC DNA]</scope>
</reference>
<proteinExistence type="predicted"/>
<organism evidence="4 5">
    <name type="scientific">Cuscuta campestris</name>
    <dbReference type="NCBI Taxonomy" id="132261"/>
    <lineage>
        <taxon>Eukaryota</taxon>
        <taxon>Viridiplantae</taxon>
        <taxon>Streptophyta</taxon>
        <taxon>Embryophyta</taxon>
        <taxon>Tracheophyta</taxon>
        <taxon>Spermatophyta</taxon>
        <taxon>Magnoliopsida</taxon>
        <taxon>eudicotyledons</taxon>
        <taxon>Gunneridae</taxon>
        <taxon>Pentapetalae</taxon>
        <taxon>asterids</taxon>
        <taxon>lamiids</taxon>
        <taxon>Solanales</taxon>
        <taxon>Convolvulaceae</taxon>
        <taxon>Cuscuteae</taxon>
        <taxon>Cuscuta</taxon>
        <taxon>Cuscuta subgen. Grammica</taxon>
        <taxon>Cuscuta sect. Cleistogrammica</taxon>
    </lineage>
</organism>
<feature type="compositionally biased region" description="Polar residues" evidence="1">
    <location>
        <begin position="43"/>
        <end position="58"/>
    </location>
</feature>
<dbReference type="EMBL" id="OOIL02003100">
    <property type="protein sequence ID" value="VFQ86124.1"/>
    <property type="molecule type" value="Genomic_DNA"/>
</dbReference>
<dbReference type="InterPro" id="IPR058352">
    <property type="entry name" value="DUF8039"/>
</dbReference>
<evidence type="ECO:0000259" key="3">
    <source>
        <dbReference type="Pfam" id="PF26133"/>
    </source>
</evidence>
<feature type="domain" description="DUF8039" evidence="3">
    <location>
        <begin position="151"/>
        <end position="220"/>
    </location>
</feature>
<dbReference type="Pfam" id="PF26133">
    <property type="entry name" value="DUF8039"/>
    <property type="match status" value="1"/>
</dbReference>
<accession>A0A484MD64</accession>
<keyword evidence="5" id="KW-1185">Reference proteome</keyword>
<keyword evidence="2" id="KW-0812">Transmembrane</keyword>
<keyword evidence="2" id="KW-1133">Transmembrane helix</keyword>
<dbReference type="PANTHER" id="PTHR33018:SF34">
    <property type="entry name" value="OS02G0472350 PROTEIN"/>
    <property type="match status" value="1"/>
</dbReference>
<dbReference type="PANTHER" id="PTHR33018">
    <property type="entry name" value="OS10G0338966 PROTEIN-RELATED"/>
    <property type="match status" value="1"/>
</dbReference>
<feature type="region of interest" description="Disordered" evidence="1">
    <location>
        <begin position="25"/>
        <end position="83"/>
    </location>
</feature>
<feature type="transmembrane region" description="Helical" evidence="2">
    <location>
        <begin position="238"/>
        <end position="258"/>
    </location>
</feature>
<gene>
    <name evidence="4" type="ORF">CCAM_LOCUS27900</name>
</gene>